<dbReference type="OrthoDB" id="7041663at2"/>
<dbReference type="InterPro" id="IPR039425">
    <property type="entry name" value="RNA_pol_sigma-70-like"/>
</dbReference>
<dbReference type="Proteomes" id="UP000471435">
    <property type="component" value="Unassembled WGS sequence"/>
</dbReference>
<dbReference type="Gene3D" id="1.10.10.10">
    <property type="entry name" value="Winged helix-like DNA-binding domain superfamily/Winged helix DNA-binding domain"/>
    <property type="match status" value="1"/>
</dbReference>
<evidence type="ECO:0000256" key="3">
    <source>
        <dbReference type="ARBA" id="ARBA00023082"/>
    </source>
</evidence>
<name>A0A6I4V000_9SPHN</name>
<dbReference type="PANTHER" id="PTHR43133">
    <property type="entry name" value="RNA POLYMERASE ECF-TYPE SIGMA FACTO"/>
    <property type="match status" value="1"/>
</dbReference>
<evidence type="ECO:0000256" key="1">
    <source>
        <dbReference type="ARBA" id="ARBA00010641"/>
    </source>
</evidence>
<dbReference type="Pfam" id="PF04542">
    <property type="entry name" value="Sigma70_r2"/>
    <property type="match status" value="1"/>
</dbReference>
<keyword evidence="4" id="KW-0238">DNA-binding</keyword>
<dbReference type="GO" id="GO:0003677">
    <property type="term" value="F:DNA binding"/>
    <property type="evidence" value="ECO:0007669"/>
    <property type="project" value="UniProtKB-KW"/>
</dbReference>
<keyword evidence="2" id="KW-0805">Transcription regulation</keyword>
<sequence length="176" mass="20123">MIADEQTLARLMASSQQGDKQSYSVLLTEVQLWLERYFRRRCAPAQMDDLVQEVMMAVHKKRATYDPARPFLPWLAAIARYRWVDHLRKVYRSAEDALEDYDAPEDSEEEAVLARLSLDRMFGRIPAKQASAIEMVKIEGLSIREAATRTGQSESAVKVNIHRGLKKLSALIEKAE</sequence>
<keyword evidence="9" id="KW-1185">Reference proteome</keyword>
<evidence type="ECO:0000313" key="8">
    <source>
        <dbReference type="EMBL" id="MXP47507.1"/>
    </source>
</evidence>
<feature type="domain" description="RNA polymerase sigma-70 region 2" evidence="6">
    <location>
        <begin position="29"/>
        <end position="89"/>
    </location>
</feature>
<keyword evidence="5" id="KW-0804">Transcription</keyword>
<feature type="domain" description="RNA polymerase sigma factor 70 region 4 type 2" evidence="7">
    <location>
        <begin position="116"/>
        <end position="168"/>
    </location>
</feature>
<dbReference type="InterPro" id="IPR013325">
    <property type="entry name" value="RNA_pol_sigma_r2"/>
</dbReference>
<dbReference type="NCBIfam" id="TIGR02937">
    <property type="entry name" value="sigma70-ECF"/>
    <property type="match status" value="1"/>
</dbReference>
<gene>
    <name evidence="8" type="ORF">GRI43_08960</name>
</gene>
<evidence type="ECO:0000256" key="5">
    <source>
        <dbReference type="ARBA" id="ARBA00023163"/>
    </source>
</evidence>
<dbReference type="SUPFAM" id="SSF88659">
    <property type="entry name" value="Sigma3 and sigma4 domains of RNA polymerase sigma factors"/>
    <property type="match status" value="1"/>
</dbReference>
<evidence type="ECO:0000256" key="2">
    <source>
        <dbReference type="ARBA" id="ARBA00023015"/>
    </source>
</evidence>
<dbReference type="InterPro" id="IPR013324">
    <property type="entry name" value="RNA_pol_sigma_r3/r4-like"/>
</dbReference>
<reference evidence="8 9" key="1">
    <citation type="submission" date="2019-12" db="EMBL/GenBank/DDBJ databases">
        <title>Genomic-based taxomic classification of the family Erythrobacteraceae.</title>
        <authorList>
            <person name="Xu L."/>
        </authorList>
    </citation>
    <scope>NUCLEOTIDE SEQUENCE [LARGE SCALE GENOMIC DNA]</scope>
    <source>
        <strain evidence="8 9">SW-109</strain>
    </source>
</reference>
<keyword evidence="3" id="KW-0731">Sigma factor</keyword>
<evidence type="ECO:0000313" key="9">
    <source>
        <dbReference type="Proteomes" id="UP000471435"/>
    </source>
</evidence>
<organism evidence="8 9">
    <name type="scientific">Pontixanthobacter luteolus</name>
    <dbReference type="NCBI Taxonomy" id="295089"/>
    <lineage>
        <taxon>Bacteria</taxon>
        <taxon>Pseudomonadati</taxon>
        <taxon>Pseudomonadota</taxon>
        <taxon>Alphaproteobacteria</taxon>
        <taxon>Sphingomonadales</taxon>
        <taxon>Erythrobacteraceae</taxon>
        <taxon>Pontixanthobacter</taxon>
    </lineage>
</organism>
<dbReference type="Gene3D" id="1.10.1740.10">
    <property type="match status" value="1"/>
</dbReference>
<dbReference type="InterPro" id="IPR014284">
    <property type="entry name" value="RNA_pol_sigma-70_dom"/>
</dbReference>
<proteinExistence type="inferred from homology"/>
<dbReference type="GO" id="GO:0016987">
    <property type="term" value="F:sigma factor activity"/>
    <property type="evidence" value="ECO:0007669"/>
    <property type="project" value="UniProtKB-KW"/>
</dbReference>
<evidence type="ECO:0000256" key="4">
    <source>
        <dbReference type="ARBA" id="ARBA00023125"/>
    </source>
</evidence>
<protein>
    <submittedName>
        <fullName evidence="8">Sigma-70 family RNA polymerase sigma factor</fullName>
    </submittedName>
</protein>
<comment type="similarity">
    <text evidence="1">Belongs to the sigma-70 factor family. ECF subfamily.</text>
</comment>
<dbReference type="EMBL" id="WTYP01000002">
    <property type="protein sequence ID" value="MXP47507.1"/>
    <property type="molecule type" value="Genomic_DNA"/>
</dbReference>
<accession>A0A6I4V000</accession>
<dbReference type="SUPFAM" id="SSF88946">
    <property type="entry name" value="Sigma2 domain of RNA polymerase sigma factors"/>
    <property type="match status" value="1"/>
</dbReference>
<dbReference type="PANTHER" id="PTHR43133:SF58">
    <property type="entry name" value="ECF RNA POLYMERASE SIGMA FACTOR SIGD"/>
    <property type="match status" value="1"/>
</dbReference>
<evidence type="ECO:0000259" key="6">
    <source>
        <dbReference type="Pfam" id="PF04542"/>
    </source>
</evidence>
<dbReference type="GO" id="GO:0006352">
    <property type="term" value="P:DNA-templated transcription initiation"/>
    <property type="evidence" value="ECO:0007669"/>
    <property type="project" value="InterPro"/>
</dbReference>
<dbReference type="Pfam" id="PF08281">
    <property type="entry name" value="Sigma70_r4_2"/>
    <property type="match status" value="1"/>
</dbReference>
<dbReference type="InterPro" id="IPR013249">
    <property type="entry name" value="RNA_pol_sigma70_r4_t2"/>
</dbReference>
<dbReference type="AlphaFoldDB" id="A0A6I4V000"/>
<comment type="caution">
    <text evidence="8">The sequence shown here is derived from an EMBL/GenBank/DDBJ whole genome shotgun (WGS) entry which is preliminary data.</text>
</comment>
<evidence type="ECO:0000259" key="7">
    <source>
        <dbReference type="Pfam" id="PF08281"/>
    </source>
</evidence>
<dbReference type="InterPro" id="IPR036388">
    <property type="entry name" value="WH-like_DNA-bd_sf"/>
</dbReference>
<dbReference type="RefSeq" id="WP_160730797.1">
    <property type="nucleotide sequence ID" value="NZ_CANLWR010000002.1"/>
</dbReference>
<dbReference type="InterPro" id="IPR007627">
    <property type="entry name" value="RNA_pol_sigma70_r2"/>
</dbReference>